<dbReference type="Gene3D" id="2.50.20.10">
    <property type="entry name" value="Lipoprotein localisation LolA/LolB/LppX"/>
    <property type="match status" value="1"/>
</dbReference>
<keyword evidence="1" id="KW-0732">Signal</keyword>
<accession>I0IQ51</accession>
<dbReference type="HOGENOM" id="CLU_1159940_0_0_0"/>
<dbReference type="OrthoDB" id="9814262at2"/>
<evidence type="ECO:0000256" key="1">
    <source>
        <dbReference type="ARBA" id="ARBA00022729"/>
    </source>
</evidence>
<dbReference type="KEGG" id="lfc:LFE_1720"/>
<proteinExistence type="predicted"/>
<evidence type="ECO:0000313" key="3">
    <source>
        <dbReference type="Proteomes" id="UP000007382"/>
    </source>
</evidence>
<dbReference type="InterPro" id="IPR004564">
    <property type="entry name" value="OM_lipoprot_carrier_LolA-like"/>
</dbReference>
<dbReference type="PANTHER" id="PTHR35869:SF1">
    <property type="entry name" value="OUTER-MEMBRANE LIPOPROTEIN CARRIER PROTEIN"/>
    <property type="match status" value="1"/>
</dbReference>
<dbReference type="CDD" id="cd16325">
    <property type="entry name" value="LolA"/>
    <property type="match status" value="1"/>
</dbReference>
<keyword evidence="2" id="KW-0449">Lipoprotein</keyword>
<sequence length="239" mass="26300">MNRKIDTKVVIPTTLSRVAAIAWLALPAFLFSISAIPVHAEELSPQGMLKKMSASVKKHPGFTARFRQTLSPPNSGAIRSEGDLIFGQGGKMILHYQKPKGQVLLLLGNKMSFYIPQNTQLINKTLKSRTIPETPALLLEKIAELDQYFYIRPESPGKSVSGETISLVPKEADRHLALARITIDPKTWLPQKIVFMEVNGVILSITLTDIRTLSTLPNQSFTMDIPPGTTIAQSPEGSN</sequence>
<dbReference type="AlphaFoldDB" id="I0IQ51"/>
<evidence type="ECO:0000313" key="2">
    <source>
        <dbReference type="EMBL" id="BAM07400.1"/>
    </source>
</evidence>
<dbReference type="PANTHER" id="PTHR35869">
    <property type="entry name" value="OUTER-MEMBRANE LIPOPROTEIN CARRIER PROTEIN"/>
    <property type="match status" value="1"/>
</dbReference>
<reference evidence="2 3" key="1">
    <citation type="journal article" date="2012" name="J. Bacteriol.">
        <title>Complete Genome Sequence of Leptospirillum ferrooxidans Strain C2-3, Isolated from a Fresh Volcanic Ash Deposit on the Island of Miyake, Japan.</title>
        <authorList>
            <person name="Fujimura R."/>
            <person name="Sato Y."/>
            <person name="Nishizawa T."/>
            <person name="Oshima K."/>
            <person name="Kim S.-W."/>
            <person name="Hattori M."/>
            <person name="Kamijo T."/>
            <person name="Ohta H."/>
        </authorList>
    </citation>
    <scope>NUCLEOTIDE SEQUENCE [LARGE SCALE GENOMIC DNA]</scope>
    <source>
        <strain evidence="2 3">C2-3</strain>
    </source>
</reference>
<dbReference type="STRING" id="1162668.LFE_1720"/>
<dbReference type="Pfam" id="PF03548">
    <property type="entry name" value="LolA"/>
    <property type="match status" value="1"/>
</dbReference>
<reference evidence="3" key="2">
    <citation type="submission" date="2012-03" db="EMBL/GenBank/DDBJ databases">
        <title>The complete genome sequence of the pioneer microbe on fresh volcanic deposit, Leptospirillum ferrooxidans strain C2-3.</title>
        <authorList>
            <person name="Fujimura R."/>
            <person name="Sato Y."/>
            <person name="Nishizawa T."/>
            <person name="Nanba K."/>
            <person name="Oshima K."/>
            <person name="Hattori M."/>
            <person name="Kamijo T."/>
            <person name="Ohta H."/>
        </authorList>
    </citation>
    <scope>NUCLEOTIDE SEQUENCE [LARGE SCALE GENOMIC DNA]</scope>
    <source>
        <strain evidence="3">C2-3</strain>
    </source>
</reference>
<organism evidence="2 3">
    <name type="scientific">Leptospirillum ferrooxidans (strain C2-3)</name>
    <dbReference type="NCBI Taxonomy" id="1162668"/>
    <lineage>
        <taxon>Bacteria</taxon>
        <taxon>Pseudomonadati</taxon>
        <taxon>Nitrospirota</taxon>
        <taxon>Nitrospiria</taxon>
        <taxon>Nitrospirales</taxon>
        <taxon>Nitrospiraceae</taxon>
        <taxon>Leptospirillum</taxon>
    </lineage>
</organism>
<dbReference type="InterPro" id="IPR029046">
    <property type="entry name" value="LolA/LolB/LppX"/>
</dbReference>
<gene>
    <name evidence="2" type="ordered locus">LFE_1720</name>
</gene>
<dbReference type="eggNOG" id="COG2834">
    <property type="taxonomic scope" value="Bacteria"/>
</dbReference>
<dbReference type="RefSeq" id="WP_014449885.1">
    <property type="nucleotide sequence ID" value="NC_017094.1"/>
</dbReference>
<dbReference type="Proteomes" id="UP000007382">
    <property type="component" value="Chromosome"/>
</dbReference>
<dbReference type="SUPFAM" id="SSF89392">
    <property type="entry name" value="Prokaryotic lipoproteins and lipoprotein localization factors"/>
    <property type="match status" value="1"/>
</dbReference>
<keyword evidence="3" id="KW-1185">Reference proteome</keyword>
<dbReference type="PATRIC" id="fig|1162668.3.peg.2043"/>
<dbReference type="EMBL" id="AP012342">
    <property type="protein sequence ID" value="BAM07400.1"/>
    <property type="molecule type" value="Genomic_DNA"/>
</dbReference>
<protein>
    <submittedName>
        <fullName evidence="2">Putative outer membrane lipoprotein carrier protein</fullName>
    </submittedName>
</protein>
<name>I0IQ51_LEPFC</name>